<evidence type="ECO:0000313" key="3">
    <source>
        <dbReference type="Proteomes" id="UP000077342"/>
    </source>
</evidence>
<keyword evidence="1" id="KW-0812">Transmembrane</keyword>
<keyword evidence="1" id="KW-0472">Membrane</keyword>
<protein>
    <submittedName>
        <fullName evidence="2">Uncharacterized protein</fullName>
    </submittedName>
</protein>
<keyword evidence="3" id="KW-1185">Reference proteome</keyword>
<dbReference type="RefSeq" id="WP_075511754.1">
    <property type="nucleotide sequence ID" value="NZ_CP089224.1"/>
</dbReference>
<name>A0A163YJU1_9MYCO</name>
<accession>A0A163YJU1</accession>
<sequence length="110" mass="12064">MGMFGIGLVLGMFGMELMLGMFGMGLMLGMFGIGLMLVEGIELMPGMFFMLSFMFFMWFSMSCFICLMSASIEAQPWVRALYQLGGAKSSHSPAAMMKIPAAMPVMAKVR</sequence>
<gene>
    <name evidence="2" type="ORF">A4G28_21835</name>
</gene>
<feature type="transmembrane region" description="Helical" evidence="1">
    <location>
        <begin position="6"/>
        <end position="36"/>
    </location>
</feature>
<dbReference type="EMBL" id="LWCI01000125">
    <property type="protein sequence ID" value="KZS60511.1"/>
    <property type="molecule type" value="Genomic_DNA"/>
</dbReference>
<feature type="transmembrane region" description="Helical" evidence="1">
    <location>
        <begin position="48"/>
        <end position="72"/>
    </location>
</feature>
<proteinExistence type="predicted"/>
<reference evidence="3" key="1">
    <citation type="submission" date="2016-04" db="EMBL/GenBank/DDBJ databases">
        <authorList>
            <person name="Strapagiel D."/>
            <person name="Borowka P."/>
            <person name="Marciniak B."/>
            <person name="Bakula Z."/>
            <person name="Van Ingen J."/>
            <person name="Safianowska A."/>
            <person name="Dziadek J."/>
            <person name="Jagielski T."/>
        </authorList>
    </citation>
    <scope>NUCLEOTIDE SEQUENCE [LARGE SCALE GENOMIC DNA]</scope>
    <source>
        <strain evidence="3">1010001458</strain>
    </source>
</reference>
<keyword evidence="1" id="KW-1133">Transmembrane helix</keyword>
<evidence type="ECO:0000313" key="2">
    <source>
        <dbReference type="EMBL" id="KZS60511.1"/>
    </source>
</evidence>
<organism evidence="2 3">
    <name type="scientific">Mycobacterium ostraviense</name>
    <dbReference type="NCBI Taxonomy" id="2738409"/>
    <lineage>
        <taxon>Bacteria</taxon>
        <taxon>Bacillati</taxon>
        <taxon>Actinomycetota</taxon>
        <taxon>Actinomycetes</taxon>
        <taxon>Mycobacteriales</taxon>
        <taxon>Mycobacteriaceae</taxon>
        <taxon>Mycobacterium</taxon>
    </lineage>
</organism>
<dbReference type="Proteomes" id="UP000077342">
    <property type="component" value="Unassembled WGS sequence"/>
</dbReference>
<comment type="caution">
    <text evidence="2">The sequence shown here is derived from an EMBL/GenBank/DDBJ whole genome shotgun (WGS) entry which is preliminary data.</text>
</comment>
<evidence type="ECO:0000256" key="1">
    <source>
        <dbReference type="SAM" id="Phobius"/>
    </source>
</evidence>
<dbReference type="AlphaFoldDB" id="A0A163YJU1"/>